<evidence type="ECO:0000313" key="3">
    <source>
        <dbReference type="Proteomes" id="UP000622797"/>
    </source>
</evidence>
<dbReference type="OrthoDB" id="5085118at2759"/>
<protein>
    <submittedName>
        <fullName evidence="2">Uncharacterized protein</fullName>
    </submittedName>
</protein>
<feature type="region of interest" description="Disordered" evidence="1">
    <location>
        <begin position="55"/>
        <end position="75"/>
    </location>
</feature>
<dbReference type="AlphaFoldDB" id="A0A8H4U2J1"/>
<accession>A0A8H4U2J1</accession>
<comment type="caution">
    <text evidence="2">The sequence shown here is derived from an EMBL/GenBank/DDBJ whole genome shotgun (WGS) entry which is preliminary data.</text>
</comment>
<gene>
    <name evidence="2" type="ORF">FSARC_4279</name>
</gene>
<evidence type="ECO:0000256" key="1">
    <source>
        <dbReference type="SAM" id="MobiDB-lite"/>
    </source>
</evidence>
<name>A0A8H4U2J1_9HYPO</name>
<sequence length="133" mass="14840">MPYITAVKYAVPQQVLESWLQNTFGDSHTEAGHEVWSCTLNNNDMRQVTAPREITSDEQNQLKERAPKRPPKFGTFIWPPSCQQGDVRVADIVQDLVENNGRLFSPPYGLVEIAVAEVTPNGQFGPMAKVLVS</sequence>
<organism evidence="2 3">
    <name type="scientific">Fusarium sarcochroum</name>
    <dbReference type="NCBI Taxonomy" id="1208366"/>
    <lineage>
        <taxon>Eukaryota</taxon>
        <taxon>Fungi</taxon>
        <taxon>Dikarya</taxon>
        <taxon>Ascomycota</taxon>
        <taxon>Pezizomycotina</taxon>
        <taxon>Sordariomycetes</taxon>
        <taxon>Hypocreomycetidae</taxon>
        <taxon>Hypocreales</taxon>
        <taxon>Nectriaceae</taxon>
        <taxon>Fusarium</taxon>
        <taxon>Fusarium lateritium species complex</taxon>
    </lineage>
</organism>
<keyword evidence="3" id="KW-1185">Reference proteome</keyword>
<evidence type="ECO:0000313" key="2">
    <source>
        <dbReference type="EMBL" id="KAF4968333.1"/>
    </source>
</evidence>
<dbReference type="Proteomes" id="UP000622797">
    <property type="component" value="Unassembled WGS sequence"/>
</dbReference>
<reference evidence="2" key="2">
    <citation type="submission" date="2020-05" db="EMBL/GenBank/DDBJ databases">
        <authorList>
            <person name="Kim H.-S."/>
            <person name="Proctor R.H."/>
            <person name="Brown D.W."/>
        </authorList>
    </citation>
    <scope>NUCLEOTIDE SEQUENCE</scope>
    <source>
        <strain evidence="2">NRRL 20472</strain>
    </source>
</reference>
<reference evidence="2" key="1">
    <citation type="journal article" date="2020" name="BMC Genomics">
        <title>Correction to: Identification and distribution of gene clusters required for synthesis of sphingolipid metabolism inhibitors in diverse species of the filamentous fungus Fusarium.</title>
        <authorList>
            <person name="Kim H.S."/>
            <person name="Lohmar J.M."/>
            <person name="Busman M."/>
            <person name="Brown D.W."/>
            <person name="Naumann T.A."/>
            <person name="Divon H.H."/>
            <person name="Lysoe E."/>
            <person name="Uhlig S."/>
            <person name="Proctor R.H."/>
        </authorList>
    </citation>
    <scope>NUCLEOTIDE SEQUENCE</scope>
    <source>
        <strain evidence="2">NRRL 20472</strain>
    </source>
</reference>
<dbReference type="EMBL" id="JABEXW010000202">
    <property type="protein sequence ID" value="KAF4968333.1"/>
    <property type="molecule type" value="Genomic_DNA"/>
</dbReference>
<proteinExistence type="predicted"/>